<protein>
    <submittedName>
        <fullName evidence="1">DUF1450 domain-containing protein</fullName>
    </submittedName>
</protein>
<evidence type="ECO:0000313" key="2">
    <source>
        <dbReference type="Proteomes" id="UP001290455"/>
    </source>
</evidence>
<keyword evidence="2" id="KW-1185">Reference proteome</keyword>
<reference evidence="1 2" key="1">
    <citation type="submission" date="2023-11" db="EMBL/GenBank/DDBJ databases">
        <title>Bacillus jintuensis, isolated from a mudflat on the Beibu Gulf coast.</title>
        <authorList>
            <person name="Li M."/>
        </authorList>
    </citation>
    <scope>NUCLEOTIDE SEQUENCE [LARGE SCALE GENOMIC DNA]</scope>
    <source>
        <strain evidence="1 2">31A1R</strain>
    </source>
</reference>
<name>A0ABU5IWL1_9BACI</name>
<evidence type="ECO:0000313" key="1">
    <source>
        <dbReference type="EMBL" id="MDZ5471553.1"/>
    </source>
</evidence>
<comment type="caution">
    <text evidence="1">The sequence shown here is derived from an EMBL/GenBank/DDBJ whole genome shotgun (WGS) entry which is preliminary data.</text>
</comment>
<sequence length="85" mass="10014">MIIIINKGGCRMEKVYFCEKSKYHSKKEYKYLKSMFPKIKIKRKKCLGKCKTCKNCPFTLVDGKVFKSDSTPELYLSIYKQILSN</sequence>
<dbReference type="RefSeq" id="WP_322445942.1">
    <property type="nucleotide sequence ID" value="NZ_JAXOFX010000003.1"/>
</dbReference>
<dbReference type="InterPro" id="IPR009910">
    <property type="entry name" value="DUF1450"/>
</dbReference>
<proteinExistence type="predicted"/>
<dbReference type="EMBL" id="JAXOFX010000003">
    <property type="protein sequence ID" value="MDZ5471553.1"/>
    <property type="molecule type" value="Genomic_DNA"/>
</dbReference>
<dbReference type="Proteomes" id="UP001290455">
    <property type="component" value="Unassembled WGS sequence"/>
</dbReference>
<accession>A0ABU5IWL1</accession>
<dbReference type="Pfam" id="PF07293">
    <property type="entry name" value="DUF1450"/>
    <property type="match status" value="1"/>
</dbReference>
<gene>
    <name evidence="1" type="ORF">SM124_07310</name>
</gene>
<organism evidence="1 2">
    <name type="scientific">Robertmurraya mangrovi</name>
    <dbReference type="NCBI Taxonomy" id="3098077"/>
    <lineage>
        <taxon>Bacteria</taxon>
        <taxon>Bacillati</taxon>
        <taxon>Bacillota</taxon>
        <taxon>Bacilli</taxon>
        <taxon>Bacillales</taxon>
        <taxon>Bacillaceae</taxon>
        <taxon>Robertmurraya</taxon>
    </lineage>
</organism>